<dbReference type="InterPro" id="IPR011037">
    <property type="entry name" value="Pyrv_Knase-like_insert_dom_sf"/>
</dbReference>
<sequence>MSLIPRLENLFDHARLLAYPLCLLPIFLLLWTKVKHQKQLRTALRGCKKLGLHGSSNLSDEYHPKYTKSNPDSLDATSTEAWKIKALFVYPIKSCAAVELDTADISSTGLTWDRQFCFAEYTVPTQFPTGTPDSEKKKPRWTFRTLRKPGYESLVHVRPEIWVPDPQYARMNHISDPNLAGVLVINYPNIPRGTLPTRLVHQTGQLLHLMPKESSFHVPLLPPKQHTYPLEPVSIWKEIPFGYNYGRHVPAEFKAYLKIPDTTPFTLFRASPAHYREVYRNAPRRGPAPGQVPYQPIVAFPDSYPVHLLNLASVRDVAGRVKSTIPHLSAGRFRPNILITGPAAYDEDDWKGVRVLHRHHQKTPTITTTPPSAAAAPPPPPAKANPKNGELAAAAAEPSDPPSSVDFHTACHTLRCRLPNVDPLTGIRHPSEPDRTLKSFRCIDRGDERNAALGLQLVPARPGNRHEESGTDGRKEDDDDDDDEKAKMKIAVGDEIEVLDRGELVYVRY</sequence>
<evidence type="ECO:0000256" key="1">
    <source>
        <dbReference type="SAM" id="MobiDB-lite"/>
    </source>
</evidence>
<dbReference type="PROSITE" id="PS51340">
    <property type="entry name" value="MOSC"/>
    <property type="match status" value="1"/>
</dbReference>
<dbReference type="EMBL" id="JAACFV010000151">
    <property type="protein sequence ID" value="KAF7504058.1"/>
    <property type="molecule type" value="Genomic_DNA"/>
</dbReference>
<dbReference type="AlphaFoldDB" id="A0A8H7E0Y8"/>
<dbReference type="SUPFAM" id="SSF141673">
    <property type="entry name" value="MOSC N-terminal domain-like"/>
    <property type="match status" value="1"/>
</dbReference>
<comment type="caution">
    <text evidence="3">The sequence shown here is derived from an EMBL/GenBank/DDBJ whole genome shotgun (WGS) entry which is preliminary data.</text>
</comment>
<reference evidence="3" key="1">
    <citation type="submission" date="2020-02" db="EMBL/GenBank/DDBJ databases">
        <authorList>
            <person name="Palmer J.M."/>
        </authorList>
    </citation>
    <scope>NUCLEOTIDE SEQUENCE</scope>
    <source>
        <strain evidence="3">EPUS1.4</strain>
        <tissue evidence="3">Thallus</tissue>
    </source>
</reference>
<evidence type="ECO:0000313" key="4">
    <source>
        <dbReference type="Proteomes" id="UP000606974"/>
    </source>
</evidence>
<gene>
    <name evidence="3" type="ORF">GJ744_002887</name>
</gene>
<dbReference type="Pfam" id="PF03473">
    <property type="entry name" value="MOSC"/>
    <property type="match status" value="1"/>
</dbReference>
<dbReference type="Proteomes" id="UP000606974">
    <property type="component" value="Unassembled WGS sequence"/>
</dbReference>
<evidence type="ECO:0000313" key="3">
    <source>
        <dbReference type="EMBL" id="KAF7504058.1"/>
    </source>
</evidence>
<proteinExistence type="predicted"/>
<dbReference type="GO" id="GO:0030151">
    <property type="term" value="F:molybdenum ion binding"/>
    <property type="evidence" value="ECO:0007669"/>
    <property type="project" value="InterPro"/>
</dbReference>
<keyword evidence="4" id="KW-1185">Reference proteome</keyword>
<protein>
    <recommendedName>
        <fullName evidence="2">MOSC domain-containing protein</fullName>
    </recommendedName>
</protein>
<feature type="region of interest" description="Disordered" evidence="1">
    <location>
        <begin position="458"/>
        <end position="488"/>
    </location>
</feature>
<feature type="domain" description="MOSC" evidence="2">
    <location>
        <begin position="282"/>
        <end position="499"/>
    </location>
</feature>
<dbReference type="InterPro" id="IPR005302">
    <property type="entry name" value="MoCF_Sase_C"/>
</dbReference>
<dbReference type="GO" id="GO:0030170">
    <property type="term" value="F:pyridoxal phosphate binding"/>
    <property type="evidence" value="ECO:0007669"/>
    <property type="project" value="InterPro"/>
</dbReference>
<evidence type="ECO:0000259" key="2">
    <source>
        <dbReference type="PROSITE" id="PS51340"/>
    </source>
</evidence>
<dbReference type="InterPro" id="IPR005303">
    <property type="entry name" value="MOCOS_middle"/>
</dbReference>
<feature type="compositionally biased region" description="Low complexity" evidence="1">
    <location>
        <begin position="363"/>
        <end position="375"/>
    </location>
</feature>
<dbReference type="GO" id="GO:0003824">
    <property type="term" value="F:catalytic activity"/>
    <property type="evidence" value="ECO:0007669"/>
    <property type="project" value="InterPro"/>
</dbReference>
<organism evidence="3 4">
    <name type="scientific">Endocarpon pusillum</name>
    <dbReference type="NCBI Taxonomy" id="364733"/>
    <lineage>
        <taxon>Eukaryota</taxon>
        <taxon>Fungi</taxon>
        <taxon>Dikarya</taxon>
        <taxon>Ascomycota</taxon>
        <taxon>Pezizomycotina</taxon>
        <taxon>Eurotiomycetes</taxon>
        <taxon>Chaetothyriomycetidae</taxon>
        <taxon>Verrucariales</taxon>
        <taxon>Verrucariaceae</taxon>
        <taxon>Endocarpon</taxon>
    </lineage>
</organism>
<dbReference type="Pfam" id="PF03476">
    <property type="entry name" value="MOSC_N"/>
    <property type="match status" value="1"/>
</dbReference>
<accession>A0A8H7E0Y8</accession>
<name>A0A8H7E0Y8_9EURO</name>
<feature type="compositionally biased region" description="Basic and acidic residues" evidence="1">
    <location>
        <begin position="464"/>
        <end position="476"/>
    </location>
</feature>
<dbReference type="SUPFAM" id="SSF50800">
    <property type="entry name" value="PK beta-barrel domain-like"/>
    <property type="match status" value="1"/>
</dbReference>
<dbReference type="OrthoDB" id="17255at2759"/>
<feature type="region of interest" description="Disordered" evidence="1">
    <location>
        <begin position="360"/>
        <end position="406"/>
    </location>
</feature>